<dbReference type="SUPFAM" id="SSF53901">
    <property type="entry name" value="Thiolase-like"/>
    <property type="match status" value="2"/>
</dbReference>
<dbReference type="PROSITE" id="PS00606">
    <property type="entry name" value="KS3_1"/>
    <property type="match status" value="1"/>
</dbReference>
<evidence type="ECO:0000256" key="4">
    <source>
        <dbReference type="ARBA" id="ARBA00011738"/>
    </source>
</evidence>
<dbReference type="EMBL" id="JACFXV010000064">
    <property type="protein sequence ID" value="MBA5778900.1"/>
    <property type="molecule type" value="Genomic_DNA"/>
</dbReference>
<dbReference type="EC" id="2.3.1.41" evidence="5"/>
<keyword evidence="21" id="KW-1185">Reference proteome</keyword>
<keyword evidence="8 18" id="KW-0808">Transferase</keyword>
<evidence type="ECO:0000256" key="2">
    <source>
        <dbReference type="ARBA" id="ARBA00005194"/>
    </source>
</evidence>
<evidence type="ECO:0000259" key="19">
    <source>
        <dbReference type="PROSITE" id="PS52004"/>
    </source>
</evidence>
<dbReference type="NCBIfam" id="NF005935">
    <property type="entry name" value="PRK07967.1"/>
    <property type="match status" value="1"/>
</dbReference>
<dbReference type="SMART" id="SM00825">
    <property type="entry name" value="PKS_KS"/>
    <property type="match status" value="1"/>
</dbReference>
<keyword evidence="9" id="KW-0276">Fatty acid metabolism</keyword>
<comment type="catalytic activity">
    <reaction evidence="16">
        <text>(3Z)-decenoyl-[ACP] + malonyl-[ACP] + H(+) = 3-oxo-(5Z)-dodecenoyl-[ACP] + holo-[ACP] + CO2</text>
        <dbReference type="Rhea" id="RHEA:54940"/>
        <dbReference type="Rhea" id="RHEA-COMP:9623"/>
        <dbReference type="Rhea" id="RHEA-COMP:9685"/>
        <dbReference type="Rhea" id="RHEA-COMP:9927"/>
        <dbReference type="Rhea" id="RHEA-COMP:14042"/>
        <dbReference type="ChEBI" id="CHEBI:15378"/>
        <dbReference type="ChEBI" id="CHEBI:16526"/>
        <dbReference type="ChEBI" id="CHEBI:64479"/>
        <dbReference type="ChEBI" id="CHEBI:78449"/>
        <dbReference type="ChEBI" id="CHEBI:78798"/>
        <dbReference type="ChEBI" id="CHEBI:138410"/>
    </reaction>
    <physiologicalReaction direction="left-to-right" evidence="16">
        <dbReference type="Rhea" id="RHEA:54941"/>
    </physiologicalReaction>
</comment>
<dbReference type="FunFam" id="3.40.47.10:FF:000006">
    <property type="entry name" value="3-oxoacyl-[acyl-carrier-protein] synthase I"/>
    <property type="match status" value="1"/>
</dbReference>
<evidence type="ECO:0000256" key="17">
    <source>
        <dbReference type="ARBA" id="ARBA00048506"/>
    </source>
</evidence>
<evidence type="ECO:0000256" key="6">
    <source>
        <dbReference type="ARBA" id="ARBA00022490"/>
    </source>
</evidence>
<evidence type="ECO:0000313" key="20">
    <source>
        <dbReference type="EMBL" id="MBA5778900.1"/>
    </source>
</evidence>
<reference evidence="20 21" key="1">
    <citation type="submission" date="2020-07" db="EMBL/GenBank/DDBJ databases">
        <title>Stappia sp., F7233, whole genome shotgun sequencing project.</title>
        <authorList>
            <person name="Jiang S."/>
            <person name="Liu Z.W."/>
            <person name="Du Z.J."/>
        </authorList>
    </citation>
    <scope>NUCLEOTIDE SEQUENCE [LARGE SCALE GENOMIC DNA]</scope>
    <source>
        <strain evidence="20 21">F7233</strain>
    </source>
</reference>
<evidence type="ECO:0000256" key="18">
    <source>
        <dbReference type="RuleBase" id="RU003694"/>
    </source>
</evidence>
<keyword evidence="10" id="KW-0443">Lipid metabolism</keyword>
<dbReference type="RefSeq" id="WP_182167657.1">
    <property type="nucleotide sequence ID" value="NZ_JACFXV010000064.1"/>
</dbReference>
<dbReference type="GO" id="GO:0005829">
    <property type="term" value="C:cytosol"/>
    <property type="evidence" value="ECO:0007669"/>
    <property type="project" value="TreeGrafter"/>
</dbReference>
<dbReference type="InterPro" id="IPR014030">
    <property type="entry name" value="Ketoacyl_synth_N"/>
</dbReference>
<dbReference type="Pfam" id="PF00109">
    <property type="entry name" value="ketoacyl-synt"/>
    <property type="match status" value="1"/>
</dbReference>
<feature type="domain" description="Ketosynthase family 3 (KS3)" evidence="19">
    <location>
        <begin position="1"/>
        <end position="402"/>
    </location>
</feature>
<keyword evidence="11" id="KW-0275">Fatty acid biosynthesis</keyword>
<keyword evidence="7" id="KW-0444">Lipid biosynthesis</keyword>
<evidence type="ECO:0000256" key="8">
    <source>
        <dbReference type="ARBA" id="ARBA00022679"/>
    </source>
</evidence>
<dbReference type="InterPro" id="IPR000794">
    <property type="entry name" value="Beta-ketoacyl_synthase"/>
</dbReference>
<evidence type="ECO:0000256" key="10">
    <source>
        <dbReference type="ARBA" id="ARBA00023098"/>
    </source>
</evidence>
<comment type="subcellular location">
    <subcellularLocation>
        <location evidence="1">Cytoplasm</location>
    </subcellularLocation>
</comment>
<dbReference type="InterPro" id="IPR018201">
    <property type="entry name" value="Ketoacyl_synth_AS"/>
</dbReference>
<evidence type="ECO:0000256" key="9">
    <source>
        <dbReference type="ARBA" id="ARBA00022832"/>
    </source>
</evidence>
<evidence type="ECO:0000256" key="3">
    <source>
        <dbReference type="ARBA" id="ARBA00008467"/>
    </source>
</evidence>
<comment type="pathway">
    <text evidence="2">Lipid metabolism; fatty acid biosynthesis.</text>
</comment>
<dbReference type="PANTHER" id="PTHR11712">
    <property type="entry name" value="POLYKETIDE SYNTHASE-RELATED"/>
    <property type="match status" value="1"/>
</dbReference>
<keyword evidence="6" id="KW-0963">Cytoplasm</keyword>
<proteinExistence type="inferred from homology"/>
<name>A0A839AGA9_9HYPH</name>
<comment type="caution">
    <text evidence="20">The sequence shown here is derived from an EMBL/GenBank/DDBJ whole genome shotgun (WGS) entry which is preliminary data.</text>
</comment>
<dbReference type="InterPro" id="IPR014031">
    <property type="entry name" value="Ketoacyl_synth_C"/>
</dbReference>
<dbReference type="GO" id="GO:0006633">
    <property type="term" value="P:fatty acid biosynthetic process"/>
    <property type="evidence" value="ECO:0007669"/>
    <property type="project" value="UniProtKB-KW"/>
</dbReference>
<dbReference type="PANTHER" id="PTHR11712:SF306">
    <property type="entry name" value="3-OXOACYL-[ACYL-CARRIER-PROTEIN] SYNTHASE 1"/>
    <property type="match status" value="1"/>
</dbReference>
<evidence type="ECO:0000256" key="7">
    <source>
        <dbReference type="ARBA" id="ARBA00022516"/>
    </source>
</evidence>
<evidence type="ECO:0000256" key="14">
    <source>
        <dbReference type="ARBA" id="ARBA00041620"/>
    </source>
</evidence>
<evidence type="ECO:0000256" key="16">
    <source>
        <dbReference type="ARBA" id="ARBA00048121"/>
    </source>
</evidence>
<evidence type="ECO:0000256" key="5">
    <source>
        <dbReference type="ARBA" id="ARBA00013191"/>
    </source>
</evidence>
<dbReference type="AlphaFoldDB" id="A0A839AGA9"/>
<comment type="similarity">
    <text evidence="3 18">Belongs to the thiolase-like superfamily. Beta-ketoacyl-ACP synthases family.</text>
</comment>
<accession>A0A839AGA9</accession>
<dbReference type="Pfam" id="PF02801">
    <property type="entry name" value="Ketoacyl-synt_C"/>
    <property type="match status" value="1"/>
</dbReference>
<dbReference type="PROSITE" id="PS52004">
    <property type="entry name" value="KS3_2"/>
    <property type="match status" value="1"/>
</dbReference>
<evidence type="ECO:0000256" key="15">
    <source>
        <dbReference type="ARBA" id="ARBA00042143"/>
    </source>
</evidence>
<dbReference type="Gene3D" id="3.40.47.10">
    <property type="match status" value="2"/>
</dbReference>
<organism evidence="20 21">
    <name type="scientific">Stappia albiluteola</name>
    <dbReference type="NCBI Taxonomy" id="2758565"/>
    <lineage>
        <taxon>Bacteria</taxon>
        <taxon>Pseudomonadati</taxon>
        <taxon>Pseudomonadota</taxon>
        <taxon>Alphaproteobacteria</taxon>
        <taxon>Hyphomicrobiales</taxon>
        <taxon>Stappiaceae</taxon>
        <taxon>Stappia</taxon>
    </lineage>
</organism>
<dbReference type="InterPro" id="IPR016039">
    <property type="entry name" value="Thiolase-like"/>
</dbReference>
<sequence length="405" mass="42791">MRRVVVTGMGIVSSIGGTTQEVMASLREGKSGIVKANDYENLGFRCRVHGAPTVDPFEVLDRRTTRFMGAGAAWNYIAMQQAISDSGLEDGDITNERTGIIMGSGGPSTRAIVEAADITREKGPKRIGPTAVPKAMSSTNSATLATPFKIHGVNYSISAACATTNICIGNAAELIQWGKQDIVFAGGGEELDWTLSNLFDAMGAMSSKYNDTPATASRPYDKNRDGFVIAGGAGVLVLEELEHAKARGARIYAEIIGYGATSDGYDMVAPSGEGAERCMRLALANVREPIDYINPHATSTPVGDAREIEAIRAVFGDNVPSISATKALSGHSLGAAGVHEAIYSILMMQGDFIAPSAHIEEIDPAFADMPIVRERVDNAGLNCVLSNGFGFGGTNASLVFRRYQA</sequence>
<comment type="subunit">
    <text evidence="4">Homodimer.</text>
</comment>
<comment type="catalytic activity">
    <reaction evidence="17">
        <text>a fatty acyl-[ACP] + malonyl-[ACP] + H(+) = a 3-oxoacyl-[ACP] + holo-[ACP] + CO2</text>
        <dbReference type="Rhea" id="RHEA:22836"/>
        <dbReference type="Rhea" id="RHEA-COMP:9623"/>
        <dbReference type="Rhea" id="RHEA-COMP:9685"/>
        <dbReference type="Rhea" id="RHEA-COMP:9916"/>
        <dbReference type="Rhea" id="RHEA-COMP:14125"/>
        <dbReference type="ChEBI" id="CHEBI:15378"/>
        <dbReference type="ChEBI" id="CHEBI:16526"/>
        <dbReference type="ChEBI" id="CHEBI:64479"/>
        <dbReference type="ChEBI" id="CHEBI:78449"/>
        <dbReference type="ChEBI" id="CHEBI:78776"/>
        <dbReference type="ChEBI" id="CHEBI:138651"/>
        <dbReference type="EC" id="2.3.1.41"/>
    </reaction>
    <physiologicalReaction direction="left-to-right" evidence="17">
        <dbReference type="Rhea" id="RHEA:22837"/>
    </physiologicalReaction>
</comment>
<evidence type="ECO:0000256" key="1">
    <source>
        <dbReference type="ARBA" id="ARBA00004496"/>
    </source>
</evidence>
<gene>
    <name evidence="20" type="primary">fabB</name>
    <name evidence="20" type="ORF">H2509_17370</name>
</gene>
<dbReference type="CDD" id="cd00834">
    <property type="entry name" value="KAS_I_II"/>
    <property type="match status" value="1"/>
</dbReference>
<evidence type="ECO:0000256" key="12">
    <source>
        <dbReference type="ARBA" id="ARBA00023315"/>
    </source>
</evidence>
<dbReference type="FunFam" id="3.40.47.10:FF:000005">
    <property type="entry name" value="3-oxoacyl-[acyl-carrier-protein] synthase I"/>
    <property type="match status" value="1"/>
</dbReference>
<dbReference type="GO" id="GO:0004315">
    <property type="term" value="F:3-oxoacyl-[acyl-carrier-protein] synthase activity"/>
    <property type="evidence" value="ECO:0007669"/>
    <property type="project" value="UniProtKB-EC"/>
</dbReference>
<dbReference type="InterPro" id="IPR020841">
    <property type="entry name" value="PKS_Beta-ketoAc_synthase_dom"/>
</dbReference>
<dbReference type="Proteomes" id="UP000541109">
    <property type="component" value="Unassembled WGS sequence"/>
</dbReference>
<evidence type="ECO:0000313" key="21">
    <source>
        <dbReference type="Proteomes" id="UP000541109"/>
    </source>
</evidence>
<protein>
    <recommendedName>
        <fullName evidence="13">3-oxoacyl-[acyl-carrier-protein] synthase 1</fullName>
        <ecNumber evidence="5">2.3.1.41</ecNumber>
    </recommendedName>
    <alternativeName>
        <fullName evidence="14">3-oxoacyl-[acyl-carrier-protein] synthase I</fullName>
    </alternativeName>
    <alternativeName>
        <fullName evidence="15">Beta-ketoacyl-ACP synthase I</fullName>
    </alternativeName>
</protein>
<evidence type="ECO:0000256" key="11">
    <source>
        <dbReference type="ARBA" id="ARBA00023160"/>
    </source>
</evidence>
<keyword evidence="12 20" id="KW-0012">Acyltransferase</keyword>
<evidence type="ECO:0000256" key="13">
    <source>
        <dbReference type="ARBA" id="ARBA00039450"/>
    </source>
</evidence>